<organism evidence="1 2">
    <name type="scientific">Peribacillus simplex</name>
    <dbReference type="NCBI Taxonomy" id="1478"/>
    <lineage>
        <taxon>Bacteria</taxon>
        <taxon>Bacillati</taxon>
        <taxon>Bacillota</taxon>
        <taxon>Bacilli</taxon>
        <taxon>Bacillales</taxon>
        <taxon>Bacillaceae</taxon>
        <taxon>Peribacillus</taxon>
    </lineage>
</organism>
<dbReference type="SUPFAM" id="SSF52540">
    <property type="entry name" value="P-loop containing nucleoside triphosphate hydrolases"/>
    <property type="match status" value="1"/>
</dbReference>
<reference evidence="1 2" key="1">
    <citation type="submission" date="2019-07" db="EMBL/GenBank/DDBJ databases">
        <title>Genome assembly of Bacillus simplex strain GGC-P6A.</title>
        <authorList>
            <person name="Jennings M.E."/>
            <person name="Barton H.A."/>
        </authorList>
    </citation>
    <scope>NUCLEOTIDE SEQUENCE [LARGE SCALE GENOMIC DNA]</scope>
    <source>
        <strain evidence="1 2">GGC-P6A</strain>
    </source>
</reference>
<dbReference type="Proteomes" id="UP000317770">
    <property type="component" value="Unassembled WGS sequence"/>
</dbReference>
<comment type="caution">
    <text evidence="1">The sequence shown here is derived from an EMBL/GenBank/DDBJ whole genome shotgun (WGS) entry which is preliminary data.</text>
</comment>
<dbReference type="AlphaFoldDB" id="A0A8B5XW81"/>
<dbReference type="EMBL" id="VNKI01000008">
    <property type="protein sequence ID" value="TVX79095.1"/>
    <property type="molecule type" value="Genomic_DNA"/>
</dbReference>
<protein>
    <recommendedName>
        <fullName evidence="3">ABC transporter ATP-binding protein</fullName>
    </recommendedName>
</protein>
<dbReference type="InterPro" id="IPR027417">
    <property type="entry name" value="P-loop_NTPase"/>
</dbReference>
<proteinExistence type="predicted"/>
<evidence type="ECO:0000313" key="2">
    <source>
        <dbReference type="Proteomes" id="UP000317770"/>
    </source>
</evidence>
<name>A0A8B5XW81_9BACI</name>
<evidence type="ECO:0000313" key="1">
    <source>
        <dbReference type="EMBL" id="TVX79095.1"/>
    </source>
</evidence>
<evidence type="ECO:0008006" key="3">
    <source>
        <dbReference type="Google" id="ProtNLM"/>
    </source>
</evidence>
<dbReference type="Gene3D" id="3.40.50.300">
    <property type="entry name" value="P-loop containing nucleotide triphosphate hydrolases"/>
    <property type="match status" value="1"/>
</dbReference>
<accession>A0A8B5XW81</accession>
<gene>
    <name evidence="1" type="ORF">FQP34_17305</name>
</gene>
<sequence>MDVIVREWIVKSLLSYINFEEQMVIMATHEIQNIVDEVILINDGEIISKENVEDLRESSGKSVVG</sequence>